<comment type="subcellular location">
    <subcellularLocation>
        <location evidence="1">Nucleus</location>
    </subcellularLocation>
</comment>
<dbReference type="SUPFAM" id="SSF75553">
    <property type="entry name" value="Smc hinge domain"/>
    <property type="match status" value="1"/>
</dbReference>
<dbReference type="SMART" id="SM00968">
    <property type="entry name" value="SMC_hinge"/>
    <property type="match status" value="1"/>
</dbReference>
<dbReference type="PIRSF" id="PIRSF005719">
    <property type="entry name" value="SMC"/>
    <property type="match status" value="1"/>
</dbReference>
<dbReference type="Pfam" id="PF02463">
    <property type="entry name" value="SMC_N"/>
    <property type="match status" value="1"/>
</dbReference>
<gene>
    <name evidence="9" type="ORF">PV327_005150</name>
</gene>
<dbReference type="Gene3D" id="1.20.1060.20">
    <property type="match status" value="1"/>
</dbReference>
<evidence type="ECO:0000256" key="6">
    <source>
        <dbReference type="ARBA" id="ARBA00023306"/>
    </source>
</evidence>
<dbReference type="Proteomes" id="UP001168972">
    <property type="component" value="Unassembled WGS sequence"/>
</dbReference>
<name>A0AA39KZ98_MICHY</name>
<evidence type="ECO:0000313" key="10">
    <source>
        <dbReference type="Proteomes" id="UP001168972"/>
    </source>
</evidence>
<keyword evidence="10" id="KW-1185">Reference proteome</keyword>
<protein>
    <recommendedName>
        <fullName evidence="8">SMC hinge domain-containing protein</fullName>
    </recommendedName>
</protein>
<evidence type="ECO:0000256" key="2">
    <source>
        <dbReference type="ARBA" id="ARBA00022618"/>
    </source>
</evidence>
<feature type="coiled-coil region" evidence="7">
    <location>
        <begin position="236"/>
        <end position="354"/>
    </location>
</feature>
<dbReference type="GO" id="GO:0051301">
    <property type="term" value="P:cell division"/>
    <property type="evidence" value="ECO:0007669"/>
    <property type="project" value="UniProtKB-KW"/>
</dbReference>
<keyword evidence="3" id="KW-0498">Mitosis</keyword>
<dbReference type="GO" id="GO:0005634">
    <property type="term" value="C:nucleus"/>
    <property type="evidence" value="ECO:0007669"/>
    <property type="project" value="UniProtKB-SubCell"/>
</dbReference>
<evidence type="ECO:0000256" key="7">
    <source>
        <dbReference type="SAM" id="Coils"/>
    </source>
</evidence>
<organism evidence="9 10">
    <name type="scientific">Microctonus hyperodae</name>
    <name type="common">Parasitoid wasp</name>
    <dbReference type="NCBI Taxonomy" id="165561"/>
    <lineage>
        <taxon>Eukaryota</taxon>
        <taxon>Metazoa</taxon>
        <taxon>Ecdysozoa</taxon>
        <taxon>Arthropoda</taxon>
        <taxon>Hexapoda</taxon>
        <taxon>Insecta</taxon>
        <taxon>Pterygota</taxon>
        <taxon>Neoptera</taxon>
        <taxon>Endopterygota</taxon>
        <taxon>Hymenoptera</taxon>
        <taxon>Apocrita</taxon>
        <taxon>Ichneumonoidea</taxon>
        <taxon>Braconidae</taxon>
        <taxon>Euphorinae</taxon>
        <taxon>Microctonus</taxon>
    </lineage>
</organism>
<evidence type="ECO:0000259" key="8">
    <source>
        <dbReference type="SMART" id="SM00968"/>
    </source>
</evidence>
<dbReference type="AlphaFoldDB" id="A0AA39KZ98"/>
<evidence type="ECO:0000256" key="5">
    <source>
        <dbReference type="ARBA" id="ARBA00023242"/>
    </source>
</evidence>
<evidence type="ECO:0000256" key="1">
    <source>
        <dbReference type="ARBA" id="ARBA00004123"/>
    </source>
</evidence>
<dbReference type="GO" id="GO:0016887">
    <property type="term" value="F:ATP hydrolysis activity"/>
    <property type="evidence" value="ECO:0007669"/>
    <property type="project" value="InterPro"/>
</dbReference>
<dbReference type="InterPro" id="IPR024704">
    <property type="entry name" value="SMC"/>
</dbReference>
<evidence type="ECO:0000256" key="3">
    <source>
        <dbReference type="ARBA" id="ARBA00022776"/>
    </source>
</evidence>
<keyword evidence="6" id="KW-0131">Cell cycle</keyword>
<dbReference type="Gene3D" id="3.30.70.1620">
    <property type="match status" value="1"/>
</dbReference>
<dbReference type="InterPro" id="IPR036277">
    <property type="entry name" value="SMC_hinge_sf"/>
</dbReference>
<evidence type="ECO:0000256" key="4">
    <source>
        <dbReference type="ARBA" id="ARBA00023054"/>
    </source>
</evidence>
<dbReference type="Gene3D" id="3.40.50.300">
    <property type="entry name" value="P-loop containing nucleotide triphosphate hydrolases"/>
    <property type="match status" value="1"/>
</dbReference>
<feature type="coiled-coil region" evidence="7">
    <location>
        <begin position="391"/>
        <end position="481"/>
    </location>
</feature>
<proteinExistence type="predicted"/>
<accession>A0AA39KZ98</accession>
<dbReference type="SUPFAM" id="SSF52540">
    <property type="entry name" value="P-loop containing nucleoside triphosphate hydrolases"/>
    <property type="match status" value="1"/>
</dbReference>
<evidence type="ECO:0000313" key="9">
    <source>
        <dbReference type="EMBL" id="KAK0179393.1"/>
    </source>
</evidence>
<dbReference type="PANTHER" id="PTHR18937">
    <property type="entry name" value="STRUCTURAL MAINTENANCE OF CHROMOSOMES SMC FAMILY MEMBER"/>
    <property type="match status" value="1"/>
</dbReference>
<keyword evidence="2" id="KW-0132">Cell division</keyword>
<dbReference type="Pfam" id="PF06470">
    <property type="entry name" value="SMC_hinge"/>
    <property type="match status" value="1"/>
</dbReference>
<dbReference type="EMBL" id="JAQQBR010000003">
    <property type="protein sequence ID" value="KAK0179393.1"/>
    <property type="molecule type" value="Genomic_DNA"/>
</dbReference>
<dbReference type="GO" id="GO:0003677">
    <property type="term" value="F:DNA binding"/>
    <property type="evidence" value="ECO:0007669"/>
    <property type="project" value="TreeGrafter"/>
</dbReference>
<dbReference type="GO" id="GO:0007062">
    <property type="term" value="P:sister chromatid cohesion"/>
    <property type="evidence" value="ECO:0007669"/>
    <property type="project" value="TreeGrafter"/>
</dbReference>
<dbReference type="InterPro" id="IPR010935">
    <property type="entry name" value="SMC_hinge"/>
</dbReference>
<keyword evidence="5" id="KW-0539">Nucleus</keyword>
<keyword evidence="4 7" id="KW-0175">Coiled coil</keyword>
<dbReference type="InterPro" id="IPR003395">
    <property type="entry name" value="RecF/RecN/SMC_N"/>
</dbReference>
<reference evidence="9" key="1">
    <citation type="journal article" date="2023" name="bioRxiv">
        <title>Scaffold-level genome assemblies of two parasitoid biocontrol wasps reveal the parthenogenesis mechanism and an associated novel virus.</title>
        <authorList>
            <person name="Inwood S."/>
            <person name="Skelly J."/>
            <person name="Guhlin J."/>
            <person name="Harrop T."/>
            <person name="Goldson S."/>
            <person name="Dearden P."/>
        </authorList>
    </citation>
    <scope>NUCLEOTIDE SEQUENCE</scope>
    <source>
        <strain evidence="9">Lincoln</strain>
        <tissue evidence="9">Whole body</tissue>
    </source>
</reference>
<feature type="domain" description="SMC hinge" evidence="8">
    <location>
        <begin position="510"/>
        <end position="632"/>
    </location>
</feature>
<sequence length="1099" mass="130258">MSTYLQEIIIRDFKSFDGIFKIGPLKAQSLCAIIGPNGTGKSNILDAIAFCVGEQSRNLRVTKMQDLICKSTRDEDRDTFVTCIFKLNNETRQTFKRSISRTGCQYEVDGKIVIKDEYHKQLENLRIYIKAQNFIIYQNDVNSIISASEKDRTIFFERISHSIDYKEQYDYSKNKFDEICKKIKQYRNDIKMLNVDHKNLIYTQKEGEKLSRLFEDIEKTTVESMLFDLYVIELQKKKYEADVKNMDEKKKKLDGDIEEIENNLQCKKTRLLSLTDSATLIGNEEKQMLQELETLVADNSKIEQQILRCEEQIKKSKKRLEFFVNDNESRERQLVQLSEELEEVKEEKKRFIKNSSEKLKTNFDKMEKWDRTYDKLRGTVAKRVVKFEQQLNLMNREMQPLMDELENEKRKRDEIKLNIRKKEKLNEENKKRIYNMHNRVQEIEKKRHNLQQKILELDKNIKIKNEKQRDFENELEIITEQCIEYSTAKEQRNKIIQENKIVETLRQSFPGVHDRVYKLIKPIHERYTMAFTRVFGSRFSSIIVNNTETALKCIKYLRSEKVGTETFLPLDENLQVEKLKEHLRSFYQQEGIRNVVLLYDIIAFEPEFERVALHIAGNILVCETDKVANHVAYNMPNNVKYNCVSLDGTHYRKSGLFTGGMVTLEKKATILKAAEYVKLEQRRNEIREILKKNCTQANNSDLQISNKEVEAVQLSMSYQNKFLDAVKKESEKLEEEISELNDNLQNIEEIIASIEVKIDASNEKIKAVQMKIYEVEDEVFADFCIEVNIPNIRKYEQSMRSFEEIKLKELEYDRQCSRIESLLTYEKEKGTNIEELEKWRKKVEETLHKIEQLHETQKIAKEIYNKSNNDLEVCHNEFVRTTFEIENLQKEITGDEETLKQKINRQLALDEHSLSDKVMETFEKRHDILLQSKINDRPLPLINGDVLDMSDLYVMNDDCLSKQSVVELYEQENEYKFDYSCLKTKPKSITQELEINETRQMYKKKLDDLRSKMLIFEEALKVSQELMTIKQKLKLINSQLQIALKVSKSLKTEFHTIQKKRYDAFMNCFENTAQKVDDIYKVSLYIDRNYNLILSMYFV</sequence>
<feature type="coiled-coil region" evidence="7">
    <location>
        <begin position="723"/>
        <end position="778"/>
    </location>
</feature>
<comment type="caution">
    <text evidence="9">The sequence shown here is derived from an EMBL/GenBank/DDBJ whole genome shotgun (WGS) entry which is preliminary data.</text>
</comment>
<dbReference type="GO" id="GO:0008278">
    <property type="term" value="C:cohesin complex"/>
    <property type="evidence" value="ECO:0007669"/>
    <property type="project" value="TreeGrafter"/>
</dbReference>
<dbReference type="GO" id="GO:0005524">
    <property type="term" value="F:ATP binding"/>
    <property type="evidence" value="ECO:0007669"/>
    <property type="project" value="InterPro"/>
</dbReference>
<dbReference type="PANTHER" id="PTHR18937:SF12">
    <property type="entry name" value="STRUCTURAL MAINTENANCE OF CHROMOSOMES PROTEIN"/>
    <property type="match status" value="1"/>
</dbReference>
<reference evidence="9" key="2">
    <citation type="submission" date="2023-03" db="EMBL/GenBank/DDBJ databases">
        <authorList>
            <person name="Inwood S.N."/>
            <person name="Skelly J.G."/>
            <person name="Guhlin J."/>
            <person name="Harrop T.W.R."/>
            <person name="Goldson S.G."/>
            <person name="Dearden P.K."/>
        </authorList>
    </citation>
    <scope>NUCLEOTIDE SEQUENCE</scope>
    <source>
        <strain evidence="9">Lincoln</strain>
        <tissue evidence="9">Whole body</tissue>
    </source>
</reference>
<dbReference type="InterPro" id="IPR027417">
    <property type="entry name" value="P-loop_NTPase"/>
</dbReference>